<dbReference type="NCBIfam" id="TIGR00368">
    <property type="entry name" value="YifB family Mg chelatase-like AAA ATPase"/>
    <property type="match status" value="1"/>
</dbReference>
<feature type="domain" description="AAA+ ATPase" evidence="2">
    <location>
        <begin position="215"/>
        <end position="397"/>
    </location>
</feature>
<reference evidence="3" key="1">
    <citation type="submission" date="2020-12" db="EMBL/GenBank/DDBJ databases">
        <title>PHA producing bacteria isolated from mangrove.</title>
        <authorList>
            <person name="Zheng W."/>
            <person name="Yu S."/>
            <person name="Huang Y."/>
        </authorList>
    </citation>
    <scope>NUCLEOTIDE SEQUENCE</scope>
    <source>
        <strain evidence="3">GN8-5</strain>
    </source>
</reference>
<dbReference type="InterPro" id="IPR027417">
    <property type="entry name" value="P-loop_NTPase"/>
</dbReference>
<name>A0A939DXT0_9MICO</name>
<evidence type="ECO:0000313" key="3">
    <source>
        <dbReference type="EMBL" id="MBN8206023.1"/>
    </source>
</evidence>
<accession>A0A939DXT0</accession>
<dbReference type="SUPFAM" id="SSF52540">
    <property type="entry name" value="P-loop containing nucleoside triphosphate hydrolases"/>
    <property type="match status" value="1"/>
</dbReference>
<dbReference type="Gene3D" id="3.40.50.300">
    <property type="entry name" value="P-loop containing nucleotide triphosphate hydrolases"/>
    <property type="match status" value="1"/>
</dbReference>
<evidence type="ECO:0000259" key="2">
    <source>
        <dbReference type="SMART" id="SM00382"/>
    </source>
</evidence>
<dbReference type="SMART" id="SM00382">
    <property type="entry name" value="AAA"/>
    <property type="match status" value="1"/>
</dbReference>
<dbReference type="InterPro" id="IPR000523">
    <property type="entry name" value="Mg_chelatse_chII-like_cat_dom"/>
</dbReference>
<dbReference type="InterPro" id="IPR045006">
    <property type="entry name" value="CHLI-like"/>
</dbReference>
<protein>
    <submittedName>
        <fullName evidence="3">YifB family Mg chelatase-like AAA ATPase</fullName>
    </submittedName>
</protein>
<proteinExistence type="inferred from homology"/>
<dbReference type="Pfam" id="PF01078">
    <property type="entry name" value="Mg_chelatase"/>
    <property type="match status" value="1"/>
</dbReference>
<dbReference type="InterPro" id="IPR020568">
    <property type="entry name" value="Ribosomal_Su5_D2-typ_SF"/>
</dbReference>
<dbReference type="SUPFAM" id="SSF54211">
    <property type="entry name" value="Ribosomal protein S5 domain 2-like"/>
    <property type="match status" value="1"/>
</dbReference>
<dbReference type="RefSeq" id="WP_206823761.1">
    <property type="nucleotide sequence ID" value="NZ_JAEMWU010000001.1"/>
</dbReference>
<dbReference type="InterPro" id="IPR003593">
    <property type="entry name" value="AAA+_ATPase"/>
</dbReference>
<dbReference type="Pfam" id="PF13335">
    <property type="entry name" value="Mg_chelatase_C"/>
    <property type="match status" value="1"/>
</dbReference>
<dbReference type="PANTHER" id="PTHR32039">
    <property type="entry name" value="MAGNESIUM-CHELATASE SUBUNIT CHLI"/>
    <property type="match status" value="1"/>
</dbReference>
<dbReference type="AlphaFoldDB" id="A0A939DXT0"/>
<dbReference type="EMBL" id="JAEMWU010000001">
    <property type="protein sequence ID" value="MBN8206023.1"/>
    <property type="molecule type" value="Genomic_DNA"/>
</dbReference>
<dbReference type="InterPro" id="IPR025158">
    <property type="entry name" value="Mg_chelat-rel_C"/>
</dbReference>
<dbReference type="PANTHER" id="PTHR32039:SF7">
    <property type="entry name" value="COMPETENCE PROTEIN COMM"/>
    <property type="match status" value="1"/>
</dbReference>
<comment type="similarity">
    <text evidence="1">Belongs to the Mg-chelatase subunits D/I family. ComM subfamily.</text>
</comment>
<evidence type="ECO:0000256" key="1">
    <source>
        <dbReference type="ARBA" id="ARBA00006354"/>
    </source>
</evidence>
<dbReference type="Gene3D" id="3.30.230.10">
    <property type="match status" value="1"/>
</dbReference>
<dbReference type="GO" id="GO:0005524">
    <property type="term" value="F:ATP binding"/>
    <property type="evidence" value="ECO:0007669"/>
    <property type="project" value="InterPro"/>
</dbReference>
<comment type="caution">
    <text evidence="3">The sequence shown here is derived from an EMBL/GenBank/DDBJ whole genome shotgun (WGS) entry which is preliminary data.</text>
</comment>
<sequence>MSTARTWAVALTGVDGHLVEVEADLSNQTPGFQIIGLPDKALGESAQRVRNACVNVGLPFPRRRVTVNLSPANLPKHGSGFDVSIAVATLATEGTVSADAIRATVHIGELGLDGRLRPVPGVLPSVYAAARAGFERVIVPHANADEARLVPGIEVRAATSLAEVAALHGAEIEPLEVDPVVLPGEDDREEDAHLELADVVGQDDAVDAMITAAAGGHHMMLSGPPGAGKTMLARRLPGILPPLTEAEALEVAAIRSLTGRAVTRLESVAPFEAPHHSASAAALVGGGSRVARPGAIVRAHRGVLFLDETPEFQRVALDALRQPLESGRIELIRSGFSASFPARFQLILAMNPCPCGQYGVRGSDCTCPPMAIRRYAGRLSGPLRDRIDIDLQVARVAASRATSGERSRMSSAVARERVLTARAAAQDRWQDTPWRVNGDVPGERLRQGDLRLPASVRAPLDRALERGTVTLRAYDRVLRIAWTLADLDGLGMPGADELGRALFLKKGLLP</sequence>
<gene>
    <name evidence="3" type="ORF">JF543_08615</name>
</gene>
<dbReference type="Pfam" id="PF13541">
    <property type="entry name" value="ChlI"/>
    <property type="match status" value="1"/>
</dbReference>
<evidence type="ECO:0000313" key="4">
    <source>
        <dbReference type="Proteomes" id="UP000664385"/>
    </source>
</evidence>
<dbReference type="InterPro" id="IPR014721">
    <property type="entry name" value="Ribsml_uS5_D2-typ_fold_subgr"/>
</dbReference>
<dbReference type="InterPro" id="IPR004482">
    <property type="entry name" value="Mg_chelat-rel"/>
</dbReference>
<organism evidence="3 4">
    <name type="scientific">Microbacterium esteraromaticum</name>
    <dbReference type="NCBI Taxonomy" id="57043"/>
    <lineage>
        <taxon>Bacteria</taxon>
        <taxon>Bacillati</taxon>
        <taxon>Actinomycetota</taxon>
        <taxon>Actinomycetes</taxon>
        <taxon>Micrococcales</taxon>
        <taxon>Microbacteriaceae</taxon>
        <taxon>Microbacterium</taxon>
    </lineage>
</organism>
<dbReference type="Proteomes" id="UP000664385">
    <property type="component" value="Unassembled WGS sequence"/>
</dbReference>